<reference evidence="1 2" key="1">
    <citation type="submission" date="2024-09" db="EMBL/GenBank/DDBJ databases">
        <authorList>
            <person name="Sun Q."/>
            <person name="Mori K."/>
        </authorList>
    </citation>
    <scope>NUCLEOTIDE SEQUENCE [LARGE SCALE GENOMIC DNA]</scope>
    <source>
        <strain evidence="1 2">TBRC 2205</strain>
    </source>
</reference>
<dbReference type="RefSeq" id="WP_377341985.1">
    <property type="nucleotide sequence ID" value="NZ_JBHLUE010000019.1"/>
</dbReference>
<dbReference type="Proteomes" id="UP001589894">
    <property type="component" value="Unassembled WGS sequence"/>
</dbReference>
<evidence type="ECO:0000313" key="1">
    <source>
        <dbReference type="EMBL" id="MFC0566907.1"/>
    </source>
</evidence>
<dbReference type="EMBL" id="JBHLUE010000019">
    <property type="protein sequence ID" value="MFC0566907.1"/>
    <property type="molecule type" value="Genomic_DNA"/>
</dbReference>
<evidence type="ECO:0000313" key="2">
    <source>
        <dbReference type="Proteomes" id="UP001589894"/>
    </source>
</evidence>
<gene>
    <name evidence="1" type="ORF">ACFFHU_22550</name>
</gene>
<proteinExistence type="predicted"/>
<keyword evidence="2" id="KW-1185">Reference proteome</keyword>
<comment type="caution">
    <text evidence="1">The sequence shown here is derived from an EMBL/GenBank/DDBJ whole genome shotgun (WGS) entry which is preliminary data.</text>
</comment>
<sequence length="260" mass="28016">MVRAAWRQLSRGTRALVALLVTTAIAAAVPGAIPYVTDRAADLAGNPPLRVDVVAHGSTAGLYLASATARTDPAGSLRDAEGQPGWVPVGETEQVLTLEGRRSGTVAITALAVEMVDQRAPLTGTLIGMPAQGEKENTLLEMALDNPGSRPLGTDGAPYFVAHHLELAKGELRVIRVTSWTNRCFCTWRLRLTYHYRGGDHSLVLPAADRPPFQMTAAAPAADYQVQYVPDKNFVLFRLDCRTHRSDCAKTHIPGHKPAH</sequence>
<organism evidence="1 2">
    <name type="scientific">Plantactinospora siamensis</name>
    <dbReference type="NCBI Taxonomy" id="555372"/>
    <lineage>
        <taxon>Bacteria</taxon>
        <taxon>Bacillati</taxon>
        <taxon>Actinomycetota</taxon>
        <taxon>Actinomycetes</taxon>
        <taxon>Micromonosporales</taxon>
        <taxon>Micromonosporaceae</taxon>
        <taxon>Plantactinospora</taxon>
    </lineage>
</organism>
<name>A0ABV6P1L3_9ACTN</name>
<accession>A0ABV6P1L3</accession>
<protein>
    <submittedName>
        <fullName evidence="1">Uncharacterized protein</fullName>
    </submittedName>
</protein>